<sequence length="150" mass="16891">MFEFKEFIKAGRESASVVEKNHKDIGDVFRSLNKALSSEVDGHLTISRMSQEDIFSEWELIEEYNGSGELNLLSTGELGIVYDDAIAEIAMWAQHTDGYPFTIEYLGERVDCWDQESLANALGTIVSSAQFWLKVKELSSRAQAKDNSPF</sequence>
<dbReference type="EMBL" id="MTAO01000009">
    <property type="protein sequence ID" value="POE25810.1"/>
    <property type="molecule type" value="Genomic_DNA"/>
</dbReference>
<gene>
    <name evidence="1" type="ORF">BV926_14010</name>
</gene>
<dbReference type="RefSeq" id="WP_103162561.1">
    <property type="nucleotide sequence ID" value="NZ_MTAH01000011.1"/>
</dbReference>
<reference evidence="1 2" key="1">
    <citation type="submission" date="2017-01" db="EMBL/GenBank/DDBJ databases">
        <title>Comparative Genomics of 38 Pectobacterium strains comprising three species revealed the characteristics of Pectobacterium carotovorum.</title>
        <authorList>
            <person name="Xie H."/>
            <person name="Ma Y."/>
            <person name="Li X."/>
        </authorList>
    </citation>
    <scope>NUCLEOTIDE SEQUENCE [LARGE SCALE GENOMIC DNA]</scope>
    <source>
        <strain evidence="1 2">Q142</strain>
    </source>
</reference>
<name>A0ABD6VMU9_9GAMM</name>
<dbReference type="Proteomes" id="UP000237274">
    <property type="component" value="Unassembled WGS sequence"/>
</dbReference>
<protein>
    <recommendedName>
        <fullName evidence="3">Phage protein</fullName>
    </recommendedName>
</protein>
<organism evidence="1 2">
    <name type="scientific">Pectobacterium odoriferum</name>
    <dbReference type="NCBI Taxonomy" id="78398"/>
    <lineage>
        <taxon>Bacteria</taxon>
        <taxon>Pseudomonadati</taxon>
        <taxon>Pseudomonadota</taxon>
        <taxon>Gammaproteobacteria</taxon>
        <taxon>Enterobacterales</taxon>
        <taxon>Pectobacteriaceae</taxon>
        <taxon>Pectobacterium</taxon>
    </lineage>
</organism>
<dbReference type="AlphaFoldDB" id="A0ABD6VMU9"/>
<comment type="caution">
    <text evidence="1">The sequence shown here is derived from an EMBL/GenBank/DDBJ whole genome shotgun (WGS) entry which is preliminary data.</text>
</comment>
<accession>A0ABD6VMU9</accession>
<evidence type="ECO:0008006" key="3">
    <source>
        <dbReference type="Google" id="ProtNLM"/>
    </source>
</evidence>
<proteinExistence type="predicted"/>
<evidence type="ECO:0000313" key="1">
    <source>
        <dbReference type="EMBL" id="POE25810.1"/>
    </source>
</evidence>
<evidence type="ECO:0000313" key="2">
    <source>
        <dbReference type="Proteomes" id="UP000237274"/>
    </source>
</evidence>